<dbReference type="SUPFAM" id="SSF50729">
    <property type="entry name" value="PH domain-like"/>
    <property type="match status" value="1"/>
</dbReference>
<dbReference type="Pfam" id="PF00169">
    <property type="entry name" value="PH"/>
    <property type="match status" value="1"/>
</dbReference>
<name>A0A0B7C0W1_9EUPU</name>
<sequence>MELYSGLLTIRVPSILKVKLYSNLWCILYNGRSKSLSPRIDLYEDKSQVGQITGKKTIYIEEAKWKKIDSEELAFSFEVKHNKQYVFVTSSKSELTLWILVLCCASKELFDTKYTIGIEDLSKM</sequence>
<dbReference type="AlphaFoldDB" id="A0A0B7C0W1"/>
<organism evidence="2">
    <name type="scientific">Arion vulgaris</name>
    <dbReference type="NCBI Taxonomy" id="1028688"/>
    <lineage>
        <taxon>Eukaryota</taxon>
        <taxon>Metazoa</taxon>
        <taxon>Spiralia</taxon>
        <taxon>Lophotrochozoa</taxon>
        <taxon>Mollusca</taxon>
        <taxon>Gastropoda</taxon>
        <taxon>Heterobranchia</taxon>
        <taxon>Euthyneura</taxon>
        <taxon>Panpulmonata</taxon>
        <taxon>Eupulmonata</taxon>
        <taxon>Stylommatophora</taxon>
        <taxon>Helicina</taxon>
        <taxon>Arionoidea</taxon>
        <taxon>Arionidae</taxon>
        <taxon>Arion</taxon>
    </lineage>
</organism>
<feature type="non-terminal residue" evidence="2">
    <location>
        <position position="124"/>
    </location>
</feature>
<dbReference type="EMBL" id="HACG01051400">
    <property type="protein sequence ID" value="CEK98271.1"/>
    <property type="molecule type" value="Transcribed_RNA"/>
</dbReference>
<evidence type="ECO:0000259" key="1">
    <source>
        <dbReference type="PROSITE" id="PS50003"/>
    </source>
</evidence>
<dbReference type="PROSITE" id="PS50003">
    <property type="entry name" value="PH_DOMAIN"/>
    <property type="match status" value="1"/>
</dbReference>
<dbReference type="InterPro" id="IPR001849">
    <property type="entry name" value="PH_domain"/>
</dbReference>
<evidence type="ECO:0000313" key="2">
    <source>
        <dbReference type="EMBL" id="CEK98271.1"/>
    </source>
</evidence>
<protein>
    <recommendedName>
        <fullName evidence="1">PH domain-containing protein</fullName>
    </recommendedName>
</protein>
<feature type="domain" description="PH" evidence="1">
    <location>
        <begin position="1"/>
        <end position="107"/>
    </location>
</feature>
<dbReference type="InterPro" id="IPR011993">
    <property type="entry name" value="PH-like_dom_sf"/>
</dbReference>
<gene>
    <name evidence="2" type="primary">ORF218246</name>
</gene>
<accession>A0A0B7C0W1</accession>
<reference evidence="2" key="1">
    <citation type="submission" date="2014-12" db="EMBL/GenBank/DDBJ databases">
        <title>Insight into the proteome of Arion vulgaris.</title>
        <authorList>
            <person name="Aradska J."/>
            <person name="Bulat T."/>
            <person name="Smidak R."/>
            <person name="Sarate P."/>
            <person name="Gangsoo J."/>
            <person name="Sialana F."/>
            <person name="Bilban M."/>
            <person name="Lubec G."/>
        </authorList>
    </citation>
    <scope>NUCLEOTIDE SEQUENCE</scope>
    <source>
        <tissue evidence="2">Skin</tissue>
    </source>
</reference>
<dbReference type="SMART" id="SM00233">
    <property type="entry name" value="PH"/>
    <property type="match status" value="1"/>
</dbReference>
<proteinExistence type="predicted"/>
<dbReference type="Gene3D" id="2.30.29.30">
    <property type="entry name" value="Pleckstrin-homology domain (PH domain)/Phosphotyrosine-binding domain (PTB)"/>
    <property type="match status" value="1"/>
</dbReference>